<evidence type="ECO:0000313" key="5">
    <source>
        <dbReference type="Proteomes" id="UP001140206"/>
    </source>
</evidence>
<dbReference type="AlphaFoldDB" id="A0AAV8FFN0"/>
<dbReference type="PROSITE" id="PS50011">
    <property type="entry name" value="PROTEIN_KINASE_DOM"/>
    <property type="match status" value="1"/>
</dbReference>
<evidence type="ECO:0000256" key="2">
    <source>
        <dbReference type="ARBA" id="ARBA00022840"/>
    </source>
</evidence>
<reference evidence="4" key="1">
    <citation type="submission" date="2022-08" db="EMBL/GenBank/DDBJ databases">
        <authorList>
            <person name="Marques A."/>
        </authorList>
    </citation>
    <scope>NUCLEOTIDE SEQUENCE</scope>
    <source>
        <strain evidence="4">RhyPub2mFocal</strain>
        <tissue evidence="4">Leaves</tissue>
    </source>
</reference>
<keyword evidence="1" id="KW-0547">Nucleotide-binding</keyword>
<dbReference type="InterPro" id="IPR000719">
    <property type="entry name" value="Prot_kinase_dom"/>
</dbReference>
<proteinExistence type="predicted"/>
<keyword evidence="4" id="KW-0808">Transferase</keyword>
<dbReference type="PANTHER" id="PTHR27005:SF37">
    <property type="entry name" value="OS04G0367600 PROTEIN"/>
    <property type="match status" value="1"/>
</dbReference>
<dbReference type="InterPro" id="IPR008271">
    <property type="entry name" value="Ser/Thr_kinase_AS"/>
</dbReference>
<keyword evidence="2" id="KW-0067">ATP-binding</keyword>
<dbReference type="SMART" id="SM00220">
    <property type="entry name" value="S_TKc"/>
    <property type="match status" value="1"/>
</dbReference>
<accession>A0AAV8FFN0</accession>
<sequence length="232" mass="26018">MLVYEFVPNGTLFELLHGKSNCRPISLGTRLRIALESAEALDYLHSSISRSILHGDVKSANILLQDDYHAKVSDFGASNLVPIDDTQVVKVVQGTRGYLDPEKCAIFTDETSERKHLASYFVSTVTKNKLHSLLDQEIVTNKEKVIEVLHEVSGLAVWCLSVRGEDRPTMRQVVEKLQQLERFYSSLIGLEKVEEETEILLGESTPYCSSDTSAFHSTGYSSVLEIETRLPR</sequence>
<evidence type="ECO:0000259" key="3">
    <source>
        <dbReference type="PROSITE" id="PS50011"/>
    </source>
</evidence>
<feature type="domain" description="Protein kinase" evidence="3">
    <location>
        <begin position="1"/>
        <end position="184"/>
    </location>
</feature>
<dbReference type="Pfam" id="PF00069">
    <property type="entry name" value="Pkinase"/>
    <property type="match status" value="1"/>
</dbReference>
<evidence type="ECO:0000256" key="1">
    <source>
        <dbReference type="ARBA" id="ARBA00022741"/>
    </source>
</evidence>
<organism evidence="4 5">
    <name type="scientific">Rhynchospora pubera</name>
    <dbReference type="NCBI Taxonomy" id="906938"/>
    <lineage>
        <taxon>Eukaryota</taxon>
        <taxon>Viridiplantae</taxon>
        <taxon>Streptophyta</taxon>
        <taxon>Embryophyta</taxon>
        <taxon>Tracheophyta</taxon>
        <taxon>Spermatophyta</taxon>
        <taxon>Magnoliopsida</taxon>
        <taxon>Liliopsida</taxon>
        <taxon>Poales</taxon>
        <taxon>Cyperaceae</taxon>
        <taxon>Cyperoideae</taxon>
        <taxon>Rhynchosporeae</taxon>
        <taxon>Rhynchospora</taxon>
    </lineage>
</organism>
<gene>
    <name evidence="4" type="ORF">LUZ62_041147</name>
</gene>
<dbReference type="PANTHER" id="PTHR27005">
    <property type="entry name" value="WALL-ASSOCIATED RECEPTOR KINASE-LIKE 21"/>
    <property type="match status" value="1"/>
</dbReference>
<dbReference type="EMBL" id="JAMFTS010000002">
    <property type="protein sequence ID" value="KAJ4789901.1"/>
    <property type="molecule type" value="Genomic_DNA"/>
</dbReference>
<protein>
    <submittedName>
        <fullName evidence="4">Wall-associated kinase family protein</fullName>
    </submittedName>
</protein>
<dbReference type="InterPro" id="IPR011009">
    <property type="entry name" value="Kinase-like_dom_sf"/>
</dbReference>
<dbReference type="GO" id="GO:0004674">
    <property type="term" value="F:protein serine/threonine kinase activity"/>
    <property type="evidence" value="ECO:0007669"/>
    <property type="project" value="TreeGrafter"/>
</dbReference>
<name>A0AAV8FFN0_9POAL</name>
<dbReference type="InterPro" id="IPR045274">
    <property type="entry name" value="WAK-like"/>
</dbReference>
<comment type="caution">
    <text evidence="4">The sequence shown here is derived from an EMBL/GenBank/DDBJ whole genome shotgun (WGS) entry which is preliminary data.</text>
</comment>
<dbReference type="GO" id="GO:0007166">
    <property type="term" value="P:cell surface receptor signaling pathway"/>
    <property type="evidence" value="ECO:0007669"/>
    <property type="project" value="InterPro"/>
</dbReference>
<dbReference type="GO" id="GO:0005886">
    <property type="term" value="C:plasma membrane"/>
    <property type="evidence" value="ECO:0007669"/>
    <property type="project" value="TreeGrafter"/>
</dbReference>
<dbReference type="SUPFAM" id="SSF56112">
    <property type="entry name" value="Protein kinase-like (PK-like)"/>
    <property type="match status" value="1"/>
</dbReference>
<keyword evidence="5" id="KW-1185">Reference proteome</keyword>
<dbReference type="Proteomes" id="UP001140206">
    <property type="component" value="Chromosome 2"/>
</dbReference>
<keyword evidence="4" id="KW-0418">Kinase</keyword>
<dbReference type="GO" id="GO:0005524">
    <property type="term" value="F:ATP binding"/>
    <property type="evidence" value="ECO:0007669"/>
    <property type="project" value="UniProtKB-KW"/>
</dbReference>
<dbReference type="PROSITE" id="PS00108">
    <property type="entry name" value="PROTEIN_KINASE_ST"/>
    <property type="match status" value="1"/>
</dbReference>
<dbReference type="Gene3D" id="1.10.510.10">
    <property type="entry name" value="Transferase(Phosphotransferase) domain 1"/>
    <property type="match status" value="2"/>
</dbReference>
<evidence type="ECO:0000313" key="4">
    <source>
        <dbReference type="EMBL" id="KAJ4789901.1"/>
    </source>
</evidence>